<comment type="caution">
    <text evidence="2">The sequence shown here is derived from an EMBL/GenBank/DDBJ whole genome shotgun (WGS) entry which is preliminary data.</text>
</comment>
<evidence type="ECO:0000313" key="2">
    <source>
        <dbReference type="EMBL" id="KAG2321683.1"/>
    </source>
</evidence>
<reference evidence="2 3" key="1">
    <citation type="submission" date="2020-02" db="EMBL/GenBank/DDBJ databases">
        <authorList>
            <person name="Ma Q."/>
            <person name="Huang Y."/>
            <person name="Song X."/>
            <person name="Pei D."/>
        </authorList>
    </citation>
    <scope>NUCLEOTIDE SEQUENCE [LARGE SCALE GENOMIC DNA]</scope>
    <source>
        <strain evidence="2">Sxm20200214</strain>
        <tissue evidence="2">Leaf</tissue>
    </source>
</reference>
<feature type="compositionally biased region" description="Polar residues" evidence="1">
    <location>
        <begin position="126"/>
        <end position="144"/>
    </location>
</feature>
<feature type="region of interest" description="Disordered" evidence="1">
    <location>
        <begin position="1"/>
        <end position="28"/>
    </location>
</feature>
<dbReference type="AlphaFoldDB" id="A0A8X8B4V3"/>
<protein>
    <submittedName>
        <fullName evidence="2">Uncharacterized protein</fullName>
    </submittedName>
</protein>
<keyword evidence="3" id="KW-1185">Reference proteome</keyword>
<feature type="region of interest" description="Disordered" evidence="1">
    <location>
        <begin position="126"/>
        <end position="147"/>
    </location>
</feature>
<feature type="region of interest" description="Disordered" evidence="1">
    <location>
        <begin position="84"/>
        <end position="114"/>
    </location>
</feature>
<feature type="compositionally biased region" description="Polar residues" evidence="1">
    <location>
        <begin position="85"/>
        <end position="111"/>
    </location>
</feature>
<name>A0A8X8B4V3_BRACI</name>
<dbReference type="Proteomes" id="UP000886595">
    <property type="component" value="Unassembled WGS sequence"/>
</dbReference>
<evidence type="ECO:0000313" key="3">
    <source>
        <dbReference type="Proteomes" id="UP000886595"/>
    </source>
</evidence>
<organism evidence="2 3">
    <name type="scientific">Brassica carinata</name>
    <name type="common">Ethiopian mustard</name>
    <name type="synonym">Abyssinian cabbage</name>
    <dbReference type="NCBI Taxonomy" id="52824"/>
    <lineage>
        <taxon>Eukaryota</taxon>
        <taxon>Viridiplantae</taxon>
        <taxon>Streptophyta</taxon>
        <taxon>Embryophyta</taxon>
        <taxon>Tracheophyta</taxon>
        <taxon>Spermatophyta</taxon>
        <taxon>Magnoliopsida</taxon>
        <taxon>eudicotyledons</taxon>
        <taxon>Gunneridae</taxon>
        <taxon>Pentapetalae</taxon>
        <taxon>rosids</taxon>
        <taxon>malvids</taxon>
        <taxon>Brassicales</taxon>
        <taxon>Brassicaceae</taxon>
        <taxon>Brassiceae</taxon>
        <taxon>Brassica</taxon>
    </lineage>
</organism>
<dbReference type="EMBL" id="JAAMPC010000003">
    <property type="protein sequence ID" value="KAG2321683.1"/>
    <property type="molecule type" value="Genomic_DNA"/>
</dbReference>
<gene>
    <name evidence="2" type="ORF">Bca52824_014896</name>
</gene>
<accession>A0A8X8B4V3</accession>
<proteinExistence type="predicted"/>
<sequence length="268" mass="28504">MSHPQTVINPPAEIIASSPRPTSDISAPVVVSPETSNPLVETSSPQHPAFIFAASPTVFAPLEVPSLPSSPIIDLSPHGAVVPSEQGNYLPIQNQDSDSTEPATNTSSYNEVVTSTSTLTTTVVAESNHNSGSRIENGESSSDKSPVVEDKMTELLADPTHSDTETPALAATTPISSFSTPIRQSSSNTADEIVSNNSFGVLQNETVPVSKTFDLSGYENIDVLIARERSRGGRPYKPSQKMQEMEWTHVGGCRSRGRGGVAFNSWLL</sequence>
<evidence type="ECO:0000256" key="1">
    <source>
        <dbReference type="SAM" id="MobiDB-lite"/>
    </source>
</evidence>